<proteinExistence type="predicted"/>
<feature type="non-terminal residue" evidence="9">
    <location>
        <position position="1"/>
    </location>
</feature>
<sequence>SDNNVIHLDEVKCKGTESYLWDCPHAGWSKHDCEHNEDVSVICSGEKNKLFPLPFPDMSLRLVGGGDPCEGRLEIFHNGTWATVCDDGWAMEEARVVCRQLGCGDAVSAKGDAFFGIGTGPILLDEVACGGTEPALEQCAHRGLGTHDCYHKEDAGVIC</sequence>
<comment type="subcellular location">
    <subcellularLocation>
        <location evidence="1">Secreted</location>
    </subcellularLocation>
</comment>
<protein>
    <submittedName>
        <fullName evidence="9">DMBT1 protein</fullName>
    </submittedName>
</protein>
<evidence type="ECO:0000256" key="5">
    <source>
        <dbReference type="ARBA" id="ARBA00023157"/>
    </source>
</evidence>
<dbReference type="PANTHER" id="PTHR19331">
    <property type="entry name" value="SCAVENGER RECEPTOR DOMAIN-CONTAINING"/>
    <property type="match status" value="1"/>
</dbReference>
<evidence type="ECO:0000256" key="6">
    <source>
        <dbReference type="ARBA" id="ARBA00023180"/>
    </source>
</evidence>
<evidence type="ECO:0000313" key="10">
    <source>
        <dbReference type="Proteomes" id="UP000632886"/>
    </source>
</evidence>
<dbReference type="AlphaFoldDB" id="A0A852LZ86"/>
<dbReference type="Gene3D" id="3.10.250.10">
    <property type="entry name" value="SRCR-like domain"/>
    <property type="match status" value="2"/>
</dbReference>
<dbReference type="SUPFAM" id="SSF56487">
    <property type="entry name" value="SRCR-like"/>
    <property type="match status" value="2"/>
</dbReference>
<dbReference type="PROSITE" id="PS50287">
    <property type="entry name" value="SRCR_2"/>
    <property type="match status" value="2"/>
</dbReference>
<dbReference type="InterPro" id="IPR001190">
    <property type="entry name" value="SRCR"/>
</dbReference>
<dbReference type="FunFam" id="3.10.250.10:FF:000006">
    <property type="entry name" value="neurotrypsin isoform X2"/>
    <property type="match status" value="1"/>
</dbReference>
<evidence type="ECO:0000256" key="4">
    <source>
        <dbReference type="ARBA" id="ARBA00022737"/>
    </source>
</evidence>
<dbReference type="EMBL" id="WBNK01001676">
    <property type="protein sequence ID" value="NXX97831.1"/>
    <property type="molecule type" value="Genomic_DNA"/>
</dbReference>
<dbReference type="PANTHER" id="PTHR19331:SF22">
    <property type="entry name" value="DELETED IN MALIGNANT BRAIN TUMORS 1 PROTEIN"/>
    <property type="match status" value="1"/>
</dbReference>
<comment type="caution">
    <text evidence="7">Lacks conserved residue(s) required for the propagation of feature annotation.</text>
</comment>
<evidence type="ECO:0000259" key="8">
    <source>
        <dbReference type="PROSITE" id="PS50287"/>
    </source>
</evidence>
<organism evidence="9 10">
    <name type="scientific">Centropus bengalensis</name>
    <name type="common">lesser coucal</name>
    <dbReference type="NCBI Taxonomy" id="1463675"/>
    <lineage>
        <taxon>Eukaryota</taxon>
        <taxon>Metazoa</taxon>
        <taxon>Chordata</taxon>
        <taxon>Craniata</taxon>
        <taxon>Vertebrata</taxon>
        <taxon>Euteleostomi</taxon>
        <taxon>Archelosauria</taxon>
        <taxon>Archosauria</taxon>
        <taxon>Dinosauria</taxon>
        <taxon>Saurischia</taxon>
        <taxon>Theropoda</taxon>
        <taxon>Coelurosauria</taxon>
        <taxon>Aves</taxon>
        <taxon>Neognathae</taxon>
        <taxon>Neoaves</taxon>
        <taxon>Otidimorphae</taxon>
        <taxon>Cuculiformes</taxon>
        <taxon>Centropidae</taxon>
        <taxon>Centropus</taxon>
    </lineage>
</organism>
<feature type="disulfide bond" evidence="7">
    <location>
        <begin position="129"/>
        <end position="139"/>
    </location>
</feature>
<keyword evidence="2" id="KW-0964">Secreted</keyword>
<keyword evidence="6" id="KW-0325">Glycoprotein</keyword>
<keyword evidence="5 7" id="KW-1015">Disulfide bond</keyword>
<feature type="disulfide bond" evidence="7">
    <location>
        <begin position="98"/>
        <end position="159"/>
    </location>
</feature>
<feature type="domain" description="SRCR" evidence="8">
    <location>
        <begin position="60"/>
        <end position="159"/>
    </location>
</feature>
<feature type="domain" description="SRCR" evidence="8">
    <location>
        <begin position="1"/>
        <end position="44"/>
    </location>
</feature>
<evidence type="ECO:0000256" key="3">
    <source>
        <dbReference type="ARBA" id="ARBA00022729"/>
    </source>
</evidence>
<accession>A0A852LZ86</accession>
<dbReference type="SMART" id="SM00202">
    <property type="entry name" value="SR"/>
    <property type="match status" value="1"/>
</dbReference>
<gene>
    <name evidence="9" type="primary">Dmbt1_0</name>
    <name evidence="9" type="ORF">CENBEN_R13495</name>
</gene>
<feature type="disulfide bond" evidence="7">
    <location>
        <begin position="13"/>
        <end position="23"/>
    </location>
</feature>
<dbReference type="GO" id="GO:0016020">
    <property type="term" value="C:membrane"/>
    <property type="evidence" value="ECO:0007669"/>
    <property type="project" value="InterPro"/>
</dbReference>
<keyword evidence="10" id="KW-1185">Reference proteome</keyword>
<evidence type="ECO:0000313" key="9">
    <source>
        <dbReference type="EMBL" id="NXX97831.1"/>
    </source>
</evidence>
<reference evidence="9 10" key="1">
    <citation type="submission" date="2020-02" db="EMBL/GenBank/DDBJ databases">
        <title>Bird 10,000 Genomes (B10K) Project - Family phase.</title>
        <authorList>
            <person name="Zhang G."/>
        </authorList>
    </citation>
    <scope>NUCLEOTIDE SEQUENCE [LARGE SCALE GENOMIC DNA]</scope>
    <source>
        <strain evidence="9">B10K-DU-017-21</strain>
    </source>
</reference>
<name>A0A852LZ86_9AVES</name>
<dbReference type="InterPro" id="IPR036772">
    <property type="entry name" value="SRCR-like_dom_sf"/>
</dbReference>
<feature type="disulfide bond" evidence="7">
    <location>
        <begin position="85"/>
        <end position="149"/>
    </location>
</feature>
<evidence type="ECO:0000256" key="2">
    <source>
        <dbReference type="ARBA" id="ARBA00022525"/>
    </source>
</evidence>
<keyword evidence="4" id="KW-0677">Repeat</keyword>
<dbReference type="PRINTS" id="PR00258">
    <property type="entry name" value="SPERACTRCPTR"/>
</dbReference>
<keyword evidence="3" id="KW-0732">Signal</keyword>
<evidence type="ECO:0000256" key="7">
    <source>
        <dbReference type="PROSITE-ProRule" id="PRU00196"/>
    </source>
</evidence>
<evidence type="ECO:0000256" key="1">
    <source>
        <dbReference type="ARBA" id="ARBA00004613"/>
    </source>
</evidence>
<dbReference type="Pfam" id="PF00530">
    <property type="entry name" value="SRCR"/>
    <property type="match status" value="2"/>
</dbReference>
<comment type="caution">
    <text evidence="9">The sequence shown here is derived from an EMBL/GenBank/DDBJ whole genome shotgun (WGS) entry which is preliminary data.</text>
</comment>
<feature type="non-terminal residue" evidence="9">
    <location>
        <position position="159"/>
    </location>
</feature>
<dbReference type="Proteomes" id="UP000632886">
    <property type="component" value="Unassembled WGS sequence"/>
</dbReference>